<comment type="caution">
    <text evidence="1">The sequence shown here is derived from an EMBL/GenBank/DDBJ whole genome shotgun (WGS) entry which is preliminary data.</text>
</comment>
<evidence type="ECO:0000313" key="2">
    <source>
        <dbReference type="Proteomes" id="UP000029273"/>
    </source>
</evidence>
<dbReference type="InterPro" id="IPR016155">
    <property type="entry name" value="Mopterin_synth/thiamin_S_b"/>
</dbReference>
<dbReference type="Proteomes" id="UP000029273">
    <property type="component" value="Unassembled WGS sequence"/>
</dbReference>
<proteinExistence type="predicted"/>
<keyword evidence="2" id="KW-1185">Reference proteome</keyword>
<dbReference type="NCBIfam" id="TIGR01683">
    <property type="entry name" value="thiS"/>
    <property type="match status" value="1"/>
</dbReference>
<dbReference type="InterPro" id="IPR012675">
    <property type="entry name" value="Beta-grasp_dom_sf"/>
</dbReference>
<dbReference type="RefSeq" id="WP_236717275.1">
    <property type="nucleotide sequence ID" value="NZ_JQSG02000003.1"/>
</dbReference>
<dbReference type="EMBL" id="JQSG02000003">
    <property type="protein sequence ID" value="OBS09193.1"/>
    <property type="molecule type" value="Genomic_DNA"/>
</dbReference>
<sequence>MVAHITATALSDMQIILNGQSREVPEGITARELVALLELEGRRLALEVNEEVLPRSRFDDYRLGAQDRIEIVHAIGGG</sequence>
<gene>
    <name evidence="1" type="ORF">Thpro_021521</name>
</gene>
<dbReference type="Pfam" id="PF02597">
    <property type="entry name" value="ThiS"/>
    <property type="match status" value="1"/>
</dbReference>
<dbReference type="Gene3D" id="3.10.20.30">
    <property type="match status" value="1"/>
</dbReference>
<dbReference type="PANTHER" id="PTHR34472">
    <property type="entry name" value="SULFUR CARRIER PROTEIN THIS"/>
    <property type="match status" value="1"/>
</dbReference>
<organism evidence="1 2">
    <name type="scientific">Acidihalobacter prosperus</name>
    <dbReference type="NCBI Taxonomy" id="160660"/>
    <lineage>
        <taxon>Bacteria</taxon>
        <taxon>Pseudomonadati</taxon>
        <taxon>Pseudomonadota</taxon>
        <taxon>Gammaproteobacteria</taxon>
        <taxon>Chromatiales</taxon>
        <taxon>Ectothiorhodospiraceae</taxon>
        <taxon>Acidihalobacter</taxon>
    </lineage>
</organism>
<accession>A0A1A6C3Q7</accession>
<dbReference type="CDD" id="cd00565">
    <property type="entry name" value="Ubl_ThiS"/>
    <property type="match status" value="1"/>
</dbReference>
<dbReference type="AlphaFoldDB" id="A0A1A6C3Q7"/>
<dbReference type="STRING" id="160660.BJI67_02160"/>
<name>A0A1A6C3Q7_9GAMM</name>
<reference evidence="1 2" key="1">
    <citation type="journal article" date="2014" name="Genome Announc.">
        <title>Draft Genome Sequence of the Iron-Oxidizing, Acidophilic, and Halotolerant 'Thiobacillus prosperus' Type Strain DSM 5130.</title>
        <authorList>
            <person name="Ossandon F.J."/>
            <person name="Cardenas J.P."/>
            <person name="Corbett M."/>
            <person name="Quatrini R."/>
            <person name="Holmes D.S."/>
            <person name="Watkin E."/>
        </authorList>
    </citation>
    <scope>NUCLEOTIDE SEQUENCE [LARGE SCALE GENOMIC DNA]</scope>
    <source>
        <strain evidence="1 2">DSM 5130</strain>
    </source>
</reference>
<dbReference type="PANTHER" id="PTHR34472:SF1">
    <property type="entry name" value="SULFUR CARRIER PROTEIN THIS"/>
    <property type="match status" value="1"/>
</dbReference>
<dbReference type="InterPro" id="IPR003749">
    <property type="entry name" value="ThiS/MoaD-like"/>
</dbReference>
<evidence type="ECO:0000313" key="1">
    <source>
        <dbReference type="EMBL" id="OBS09193.1"/>
    </source>
</evidence>
<dbReference type="SUPFAM" id="SSF54285">
    <property type="entry name" value="MoaD/ThiS"/>
    <property type="match status" value="1"/>
</dbReference>
<dbReference type="InterPro" id="IPR010035">
    <property type="entry name" value="Thi_S"/>
</dbReference>
<protein>
    <submittedName>
        <fullName evidence="1">Thiamine biosynthesis protein ThiS</fullName>
    </submittedName>
</protein>